<dbReference type="SUPFAM" id="SSF52172">
    <property type="entry name" value="CheY-like"/>
    <property type="match status" value="1"/>
</dbReference>
<protein>
    <submittedName>
        <fullName evidence="3">Two-component response regulator</fullName>
    </submittedName>
</protein>
<evidence type="ECO:0000313" key="3">
    <source>
        <dbReference type="EMBL" id="KTD24224.1"/>
    </source>
</evidence>
<dbReference type="AlphaFoldDB" id="A0A0W0VVF2"/>
<feature type="modified residue" description="4-aspartylphosphate" evidence="1">
    <location>
        <position position="53"/>
    </location>
</feature>
<dbReference type="InterPro" id="IPR001789">
    <property type="entry name" value="Sig_transdc_resp-reg_receiver"/>
</dbReference>
<dbReference type="RefSeq" id="WP_058453752.1">
    <property type="nucleotide sequence ID" value="NZ_CAAAIB010000001.1"/>
</dbReference>
<dbReference type="PROSITE" id="PS50110">
    <property type="entry name" value="RESPONSE_REGULATORY"/>
    <property type="match status" value="1"/>
</dbReference>
<proteinExistence type="predicted"/>
<reference evidence="3 4" key="1">
    <citation type="submission" date="2015-11" db="EMBL/GenBank/DDBJ databases">
        <title>Genomic analysis of 38 Legionella species identifies large and diverse effector repertoires.</title>
        <authorList>
            <person name="Burstein D."/>
            <person name="Amaro F."/>
            <person name="Zusman T."/>
            <person name="Lifshitz Z."/>
            <person name="Cohen O."/>
            <person name="Gilbert J.A."/>
            <person name="Pupko T."/>
            <person name="Shuman H.A."/>
            <person name="Segal G."/>
        </authorList>
    </citation>
    <scope>NUCLEOTIDE SEQUENCE [LARGE SCALE GENOMIC DNA]</scope>
    <source>
        <strain evidence="3 4">PX-1-G2-E2</strain>
    </source>
</reference>
<evidence type="ECO:0000256" key="1">
    <source>
        <dbReference type="PROSITE-ProRule" id="PRU00169"/>
    </source>
</evidence>
<dbReference type="STRING" id="466.Lmac_3097"/>
<sequence length="142" mass="16082">MRVLIVEDNAFNAFCLSRLLQTISKQLKIKVVSESSSALNYLSQYEVSLIILDGNLQGSDYLSRSGPALANIIWSNNPQIPIIAWSDSEDMRVAFAEIFKQHNKVFNEGSCWPKAIDCDFILKSLPFLLPHMKLNYLMKKIG</sequence>
<dbReference type="InterPro" id="IPR011006">
    <property type="entry name" value="CheY-like_superfamily"/>
</dbReference>
<dbReference type="OrthoDB" id="5650835at2"/>
<dbReference type="PATRIC" id="fig|466.6.peg.3313"/>
<comment type="caution">
    <text evidence="3">The sequence shown here is derived from an EMBL/GenBank/DDBJ whole genome shotgun (WGS) entry which is preliminary data.</text>
</comment>
<dbReference type="Proteomes" id="UP000054908">
    <property type="component" value="Unassembled WGS sequence"/>
</dbReference>
<keyword evidence="4" id="KW-1185">Reference proteome</keyword>
<organism evidence="3 4">
    <name type="scientific">Legionella maceachernii</name>
    <dbReference type="NCBI Taxonomy" id="466"/>
    <lineage>
        <taxon>Bacteria</taxon>
        <taxon>Pseudomonadati</taxon>
        <taxon>Pseudomonadota</taxon>
        <taxon>Gammaproteobacteria</taxon>
        <taxon>Legionellales</taxon>
        <taxon>Legionellaceae</taxon>
        <taxon>Legionella</taxon>
    </lineage>
</organism>
<dbReference type="EMBL" id="LNYL01000051">
    <property type="protein sequence ID" value="KTD24224.1"/>
    <property type="molecule type" value="Genomic_DNA"/>
</dbReference>
<dbReference type="Pfam" id="PF00072">
    <property type="entry name" value="Response_reg"/>
    <property type="match status" value="1"/>
</dbReference>
<dbReference type="Gene3D" id="3.40.50.2300">
    <property type="match status" value="1"/>
</dbReference>
<feature type="domain" description="Response regulatory" evidence="2">
    <location>
        <begin position="2"/>
        <end position="138"/>
    </location>
</feature>
<evidence type="ECO:0000259" key="2">
    <source>
        <dbReference type="PROSITE" id="PS50110"/>
    </source>
</evidence>
<gene>
    <name evidence="3" type="ORF">Lmac_3097</name>
</gene>
<evidence type="ECO:0000313" key="4">
    <source>
        <dbReference type="Proteomes" id="UP000054908"/>
    </source>
</evidence>
<keyword evidence="1" id="KW-0597">Phosphoprotein</keyword>
<name>A0A0W0VVF2_9GAMM</name>
<dbReference type="CDD" id="cd00156">
    <property type="entry name" value="REC"/>
    <property type="match status" value="1"/>
</dbReference>
<accession>A0A0W0VVF2</accession>
<dbReference type="GO" id="GO:0000160">
    <property type="term" value="P:phosphorelay signal transduction system"/>
    <property type="evidence" value="ECO:0007669"/>
    <property type="project" value="InterPro"/>
</dbReference>